<protein>
    <submittedName>
        <fullName evidence="2">Uncharacterized protein</fullName>
    </submittedName>
</protein>
<dbReference type="EMBL" id="JAWQEG010006522">
    <property type="protein sequence ID" value="KAK3854571.1"/>
    <property type="molecule type" value="Genomic_DNA"/>
</dbReference>
<gene>
    <name evidence="2" type="ORF">Pcinc_038957</name>
</gene>
<feature type="signal peptide" evidence="1">
    <location>
        <begin position="1"/>
        <end position="24"/>
    </location>
</feature>
<comment type="caution">
    <text evidence="2">The sequence shown here is derived from an EMBL/GenBank/DDBJ whole genome shotgun (WGS) entry which is preliminary data.</text>
</comment>
<keyword evidence="1" id="KW-0732">Signal</keyword>
<proteinExistence type="predicted"/>
<sequence length="87" mass="9338">MLSKHWTLPPQTVVLLVVAGLALAAPSDLYSAGAPSSGGYSQVTYTADEYGGYVADVQYYGEAQYPQEYGPPITFKPQAYGPQPSYQ</sequence>
<accession>A0AAE1BPL1</accession>
<feature type="chain" id="PRO_5041947529" evidence="1">
    <location>
        <begin position="25"/>
        <end position="87"/>
    </location>
</feature>
<organism evidence="2 3">
    <name type="scientific">Petrolisthes cinctipes</name>
    <name type="common">Flat porcelain crab</name>
    <dbReference type="NCBI Taxonomy" id="88211"/>
    <lineage>
        <taxon>Eukaryota</taxon>
        <taxon>Metazoa</taxon>
        <taxon>Ecdysozoa</taxon>
        <taxon>Arthropoda</taxon>
        <taxon>Crustacea</taxon>
        <taxon>Multicrustacea</taxon>
        <taxon>Malacostraca</taxon>
        <taxon>Eumalacostraca</taxon>
        <taxon>Eucarida</taxon>
        <taxon>Decapoda</taxon>
        <taxon>Pleocyemata</taxon>
        <taxon>Anomura</taxon>
        <taxon>Galatheoidea</taxon>
        <taxon>Porcellanidae</taxon>
        <taxon>Petrolisthes</taxon>
    </lineage>
</organism>
<evidence type="ECO:0000313" key="2">
    <source>
        <dbReference type="EMBL" id="KAK3854571.1"/>
    </source>
</evidence>
<name>A0AAE1BPL1_PETCI</name>
<evidence type="ECO:0000256" key="1">
    <source>
        <dbReference type="SAM" id="SignalP"/>
    </source>
</evidence>
<evidence type="ECO:0000313" key="3">
    <source>
        <dbReference type="Proteomes" id="UP001286313"/>
    </source>
</evidence>
<reference evidence="2" key="1">
    <citation type="submission" date="2023-10" db="EMBL/GenBank/DDBJ databases">
        <title>Genome assemblies of two species of porcelain crab, Petrolisthes cinctipes and Petrolisthes manimaculis (Anomura: Porcellanidae).</title>
        <authorList>
            <person name="Angst P."/>
        </authorList>
    </citation>
    <scope>NUCLEOTIDE SEQUENCE</scope>
    <source>
        <strain evidence="2">PB745_01</strain>
        <tissue evidence="2">Gill</tissue>
    </source>
</reference>
<keyword evidence="3" id="KW-1185">Reference proteome</keyword>
<dbReference type="Proteomes" id="UP001286313">
    <property type="component" value="Unassembled WGS sequence"/>
</dbReference>
<dbReference type="AlphaFoldDB" id="A0AAE1BPL1"/>